<dbReference type="Proteomes" id="UP001162501">
    <property type="component" value="Chromosome 25"/>
</dbReference>
<evidence type="ECO:0000313" key="2">
    <source>
        <dbReference type="Proteomes" id="UP001162501"/>
    </source>
</evidence>
<organism evidence="1 2">
    <name type="scientific">Rangifer tarandus platyrhynchus</name>
    <name type="common">Svalbard reindeer</name>
    <dbReference type="NCBI Taxonomy" id="3082113"/>
    <lineage>
        <taxon>Eukaryota</taxon>
        <taxon>Metazoa</taxon>
        <taxon>Chordata</taxon>
        <taxon>Craniata</taxon>
        <taxon>Vertebrata</taxon>
        <taxon>Euteleostomi</taxon>
        <taxon>Mammalia</taxon>
        <taxon>Eutheria</taxon>
        <taxon>Laurasiatheria</taxon>
        <taxon>Artiodactyla</taxon>
        <taxon>Ruminantia</taxon>
        <taxon>Pecora</taxon>
        <taxon>Cervidae</taxon>
        <taxon>Odocoileinae</taxon>
        <taxon>Rangifer</taxon>
    </lineage>
</organism>
<proteinExistence type="predicted"/>
<protein>
    <submittedName>
        <fullName evidence="1">Uncharacterized protein</fullName>
    </submittedName>
</protein>
<reference evidence="1" key="1">
    <citation type="submission" date="2023-05" db="EMBL/GenBank/DDBJ databases">
        <authorList>
            <consortium name="ELIXIR-Norway"/>
        </authorList>
    </citation>
    <scope>NUCLEOTIDE SEQUENCE</scope>
</reference>
<dbReference type="EMBL" id="OX596109">
    <property type="protein sequence ID" value="CAI9703661.1"/>
    <property type="molecule type" value="Genomic_DNA"/>
</dbReference>
<sequence length="91" mass="10087">MLSGPPWLTSAATCPLQEEPPALHLHATGIGHRLLLSCHAWSRLRTTESHVHTQGHRTCPWAVTDLPAVLTCSWPHQLCTRTSWTSPRHGP</sequence>
<accession>A0ACB0ESN7</accession>
<name>A0ACB0ESN7_RANTA</name>
<evidence type="ECO:0000313" key="1">
    <source>
        <dbReference type="EMBL" id="CAI9703661.1"/>
    </source>
</evidence>
<gene>
    <name evidence="1" type="ORF">MRATA1EN3_LOCUS14874</name>
</gene>